<organism evidence="3 4">
    <name type="scientific">Nocardioides koreensis</name>
    <dbReference type="NCBI Taxonomy" id="433651"/>
    <lineage>
        <taxon>Bacteria</taxon>
        <taxon>Bacillati</taxon>
        <taxon>Actinomycetota</taxon>
        <taxon>Actinomycetes</taxon>
        <taxon>Propionibacteriales</taxon>
        <taxon>Nocardioidaceae</taxon>
        <taxon>Nocardioides</taxon>
    </lineage>
</organism>
<dbReference type="CDD" id="cd00138">
    <property type="entry name" value="PLDc_SF"/>
    <property type="match status" value="1"/>
</dbReference>
<dbReference type="InterPro" id="IPR001736">
    <property type="entry name" value="PLipase_D/transphosphatidylase"/>
</dbReference>
<reference evidence="4" key="1">
    <citation type="journal article" date="2019" name="Int. J. Syst. Evol. Microbiol.">
        <title>The Global Catalogue of Microorganisms (GCM) 10K type strain sequencing project: providing services to taxonomists for standard genome sequencing and annotation.</title>
        <authorList>
            <consortium name="The Broad Institute Genomics Platform"/>
            <consortium name="The Broad Institute Genome Sequencing Center for Infectious Disease"/>
            <person name="Wu L."/>
            <person name="Ma J."/>
        </authorList>
    </citation>
    <scope>NUCLEOTIDE SEQUENCE [LARGE SCALE GENOMIC DNA]</scope>
    <source>
        <strain evidence="4">JCM 16022</strain>
    </source>
</reference>
<keyword evidence="4" id="KW-1185">Reference proteome</keyword>
<evidence type="ECO:0000256" key="1">
    <source>
        <dbReference type="SAM" id="Coils"/>
    </source>
</evidence>
<proteinExistence type="predicted"/>
<evidence type="ECO:0000313" key="3">
    <source>
        <dbReference type="EMBL" id="GAA2146524.1"/>
    </source>
</evidence>
<protein>
    <recommendedName>
        <fullName evidence="2">PLD phosphodiesterase domain-containing protein</fullName>
    </recommendedName>
</protein>
<dbReference type="EMBL" id="BAAAQR010000006">
    <property type="protein sequence ID" value="GAA2146524.1"/>
    <property type="molecule type" value="Genomic_DNA"/>
</dbReference>
<dbReference type="SUPFAM" id="SSF56024">
    <property type="entry name" value="Phospholipase D/nuclease"/>
    <property type="match status" value="1"/>
</dbReference>
<evidence type="ECO:0000313" key="4">
    <source>
        <dbReference type="Proteomes" id="UP001501771"/>
    </source>
</evidence>
<dbReference type="Pfam" id="PF13091">
    <property type="entry name" value="PLDc_2"/>
    <property type="match status" value="1"/>
</dbReference>
<comment type="caution">
    <text evidence="3">The sequence shown here is derived from an EMBL/GenBank/DDBJ whole genome shotgun (WGS) entry which is preliminary data.</text>
</comment>
<sequence length="450" mass="50841">MAVPVSSNDTAVMNGDLDRQLLARSVHRLWERRVKAAAESVRVFAPYLDRTLTTLLKKAGPDVELAVVTDLSPASGVLNYAWQLRGVQRLLKEGVEVRSLRRLHAKVLLVDGSHATIGSQNFTAYGRGSKEATVAPEVDLQDSRFIATLAAWFEESEPVDLAFIERLLERLAPQITKAQDAQQELIDAYEEAEEKEAELRRRDAAARRIERDRELIESNSLGIGLREAAASTAYRAGQTTAYARLTWDATYSYKTLMATDKDTDLSTWWLRFGDIIFDTIRLQGYDFYPALLGPDGRMAFVRVTKSRITYVWRSLRRGSAQTVAGWRVWLVPGFPDHGLEEANMTVTAKWSRETESGYQMRLRFDGEKVLRADGWGFVGNSSDRLLEQAVTAAYEDEDQWRELLRGVFASVAQPVRFRNTPNAESFFSAGWHRIDLTTFLDQPVLLIQPS</sequence>
<gene>
    <name evidence="3" type="ORF">GCM10009844_22700</name>
</gene>
<dbReference type="PROSITE" id="PS50035">
    <property type="entry name" value="PLD"/>
    <property type="match status" value="1"/>
</dbReference>
<feature type="domain" description="PLD phosphodiesterase" evidence="2">
    <location>
        <begin position="99"/>
        <end position="126"/>
    </location>
</feature>
<evidence type="ECO:0000259" key="2">
    <source>
        <dbReference type="PROSITE" id="PS50035"/>
    </source>
</evidence>
<accession>A0ABP5LHI0</accession>
<keyword evidence="1" id="KW-0175">Coiled coil</keyword>
<dbReference type="Proteomes" id="UP001501771">
    <property type="component" value="Unassembled WGS sequence"/>
</dbReference>
<name>A0ABP5LHI0_9ACTN</name>
<dbReference type="Gene3D" id="3.30.870.10">
    <property type="entry name" value="Endonuclease Chain A"/>
    <property type="match status" value="1"/>
</dbReference>
<dbReference type="InterPro" id="IPR025202">
    <property type="entry name" value="PLD-like_dom"/>
</dbReference>
<feature type="coiled-coil region" evidence="1">
    <location>
        <begin position="175"/>
        <end position="212"/>
    </location>
</feature>